<dbReference type="InterPro" id="IPR011051">
    <property type="entry name" value="RmlC_Cupin_sf"/>
</dbReference>
<evidence type="ECO:0000313" key="9">
    <source>
        <dbReference type="Proteomes" id="UP000537130"/>
    </source>
</evidence>
<evidence type="ECO:0000256" key="3">
    <source>
        <dbReference type="ARBA" id="ARBA00012098"/>
    </source>
</evidence>
<gene>
    <name evidence="8" type="ORF">FHR99_001547</name>
</gene>
<dbReference type="GO" id="GO:0005829">
    <property type="term" value="C:cytosol"/>
    <property type="evidence" value="ECO:0007669"/>
    <property type="project" value="TreeGrafter"/>
</dbReference>
<keyword evidence="7 8" id="KW-0413">Isomerase</keyword>
<dbReference type="EC" id="5.1.3.13" evidence="3 7"/>
<dbReference type="EMBL" id="JACHWY010000001">
    <property type="protein sequence ID" value="MBB3047311.1"/>
    <property type="molecule type" value="Genomic_DNA"/>
</dbReference>
<comment type="catalytic activity">
    <reaction evidence="1 7">
        <text>dTDP-4-dehydro-6-deoxy-alpha-D-glucose = dTDP-4-dehydro-beta-L-rhamnose</text>
        <dbReference type="Rhea" id="RHEA:16969"/>
        <dbReference type="ChEBI" id="CHEBI:57649"/>
        <dbReference type="ChEBI" id="CHEBI:62830"/>
        <dbReference type="EC" id="5.1.3.13"/>
    </reaction>
</comment>
<dbReference type="CDD" id="cd00438">
    <property type="entry name" value="cupin_RmlC"/>
    <property type="match status" value="1"/>
</dbReference>
<dbReference type="GO" id="GO:0000271">
    <property type="term" value="P:polysaccharide biosynthetic process"/>
    <property type="evidence" value="ECO:0007669"/>
    <property type="project" value="TreeGrafter"/>
</dbReference>
<comment type="subunit">
    <text evidence="7">Homodimer.</text>
</comment>
<dbReference type="GO" id="GO:0008830">
    <property type="term" value="F:dTDP-4-dehydrorhamnose 3,5-epimerase activity"/>
    <property type="evidence" value="ECO:0007669"/>
    <property type="project" value="UniProtKB-UniRule"/>
</dbReference>
<evidence type="ECO:0000256" key="6">
    <source>
        <dbReference type="PIRSR" id="PIRSR600888-3"/>
    </source>
</evidence>
<dbReference type="InterPro" id="IPR000888">
    <property type="entry name" value="RmlC-like"/>
</dbReference>
<protein>
    <recommendedName>
        <fullName evidence="4 7">dTDP-4-dehydrorhamnose 3,5-epimerase</fullName>
        <ecNumber evidence="3 7">5.1.3.13</ecNumber>
    </recommendedName>
    <alternativeName>
        <fullName evidence="7">Thymidine diphospho-4-keto-rhamnose 3,5-epimerase</fullName>
    </alternativeName>
</protein>
<dbReference type="NCBIfam" id="TIGR01221">
    <property type="entry name" value="rmlC"/>
    <property type="match status" value="1"/>
</dbReference>
<comment type="function">
    <text evidence="2 7">Catalyzes the epimerization of the C3' and C5'positions of dTDP-6-deoxy-D-xylo-4-hexulose, forming dTDP-6-deoxy-L-lyxo-4-hexulose.</text>
</comment>
<dbReference type="AlphaFoldDB" id="A0A7W4Z6W7"/>
<proteinExistence type="inferred from homology"/>
<dbReference type="SUPFAM" id="SSF51182">
    <property type="entry name" value="RmlC-like cupins"/>
    <property type="match status" value="1"/>
</dbReference>
<evidence type="ECO:0000313" key="8">
    <source>
        <dbReference type="EMBL" id="MBB3047311.1"/>
    </source>
</evidence>
<comment type="pathway">
    <text evidence="7">Carbohydrate biosynthesis; dTDP-L-rhamnose biosynthesis.</text>
</comment>
<evidence type="ECO:0000256" key="2">
    <source>
        <dbReference type="ARBA" id="ARBA00001997"/>
    </source>
</evidence>
<dbReference type="InterPro" id="IPR014710">
    <property type="entry name" value="RmlC-like_jellyroll"/>
</dbReference>
<dbReference type="PANTHER" id="PTHR21047:SF2">
    <property type="entry name" value="THYMIDINE DIPHOSPHO-4-KETO-RHAMNOSE 3,5-EPIMERASE"/>
    <property type="match status" value="1"/>
</dbReference>
<comment type="caution">
    <text evidence="8">The sequence shown here is derived from an EMBL/GenBank/DDBJ whole genome shotgun (WGS) entry which is preliminary data.</text>
</comment>
<dbReference type="Pfam" id="PF00908">
    <property type="entry name" value="dTDP_sugar_isom"/>
    <property type="match status" value="1"/>
</dbReference>
<evidence type="ECO:0000256" key="7">
    <source>
        <dbReference type="RuleBase" id="RU364069"/>
    </source>
</evidence>
<dbReference type="UniPathway" id="UPA00124"/>
<reference evidence="8 9" key="1">
    <citation type="submission" date="2020-08" db="EMBL/GenBank/DDBJ databases">
        <title>Genomic Encyclopedia of Type Strains, Phase III (KMG-III): the genomes of soil and plant-associated and newly described type strains.</title>
        <authorList>
            <person name="Whitman W."/>
        </authorList>
    </citation>
    <scope>NUCLEOTIDE SEQUENCE [LARGE SCALE GENOMIC DNA]</scope>
    <source>
        <strain evidence="8 9">CECT 8654</strain>
    </source>
</reference>
<dbReference type="Proteomes" id="UP000537130">
    <property type="component" value="Unassembled WGS sequence"/>
</dbReference>
<name>A0A7W4Z6W7_9GAMM</name>
<dbReference type="Gene3D" id="2.60.120.10">
    <property type="entry name" value="Jelly Rolls"/>
    <property type="match status" value="1"/>
</dbReference>
<accession>A0A7W4Z6W7</accession>
<keyword evidence="9" id="KW-1185">Reference proteome</keyword>
<sequence>MKVQTTQIEGLLVIEPKVFGDERGFFCETWQAERYREAGVEGEFVQDNHSRSRQGVLRGLHYQIKQPQGKLVRVTHGEVFDVAVDMRRSSPTFGQWYGVVLSGQNHRQFWVPPGFAHGFYVMSESADFHYKCTDYYAPEHERSLLWSDKQVGIEWPLVDTGEPELSAKDAQGVPFVDAEAFD</sequence>
<evidence type="ECO:0000256" key="1">
    <source>
        <dbReference type="ARBA" id="ARBA00001298"/>
    </source>
</evidence>
<dbReference type="RefSeq" id="WP_183409942.1">
    <property type="nucleotide sequence ID" value="NZ_JACHWY010000001.1"/>
</dbReference>
<dbReference type="GO" id="GO:0019305">
    <property type="term" value="P:dTDP-rhamnose biosynthetic process"/>
    <property type="evidence" value="ECO:0007669"/>
    <property type="project" value="UniProtKB-UniRule"/>
</dbReference>
<comment type="similarity">
    <text evidence="7">Belongs to the dTDP-4-dehydrorhamnose 3,5-epimerase family.</text>
</comment>
<evidence type="ECO:0000256" key="4">
    <source>
        <dbReference type="ARBA" id="ARBA00019595"/>
    </source>
</evidence>
<organism evidence="8 9">
    <name type="scientific">Litorivivens lipolytica</name>
    <dbReference type="NCBI Taxonomy" id="1524264"/>
    <lineage>
        <taxon>Bacteria</taxon>
        <taxon>Pseudomonadati</taxon>
        <taxon>Pseudomonadota</taxon>
        <taxon>Gammaproteobacteria</taxon>
        <taxon>Litorivivens</taxon>
    </lineage>
</organism>
<feature type="active site" description="Proton donor" evidence="5">
    <location>
        <position position="130"/>
    </location>
</feature>
<dbReference type="PANTHER" id="PTHR21047">
    <property type="entry name" value="DTDP-6-DEOXY-D-GLUCOSE-3,5 EPIMERASE"/>
    <property type="match status" value="1"/>
</dbReference>
<evidence type="ECO:0000256" key="5">
    <source>
        <dbReference type="PIRSR" id="PIRSR600888-1"/>
    </source>
</evidence>
<feature type="active site" description="Proton acceptor" evidence="5">
    <location>
        <position position="61"/>
    </location>
</feature>
<feature type="site" description="Participates in a stacking interaction with the thymidine ring of dTDP-4-oxo-6-deoxyglucose" evidence="6">
    <location>
        <position position="136"/>
    </location>
</feature>